<accession>A0A066TNV5</accession>
<dbReference type="InterPro" id="IPR032693">
    <property type="entry name" value="YtkA-like_dom"/>
</dbReference>
<evidence type="ECO:0000313" key="2">
    <source>
        <dbReference type="EMBL" id="KDN16545.1"/>
    </source>
</evidence>
<organism evidence="2 3">
    <name type="scientific">Amycolatopsis rifamycinica</name>
    <dbReference type="NCBI Taxonomy" id="287986"/>
    <lineage>
        <taxon>Bacteria</taxon>
        <taxon>Bacillati</taxon>
        <taxon>Actinomycetota</taxon>
        <taxon>Actinomycetes</taxon>
        <taxon>Pseudonocardiales</taxon>
        <taxon>Pseudonocardiaceae</taxon>
        <taxon>Amycolatopsis</taxon>
    </lineage>
</organism>
<dbReference type="EMBL" id="JMQI01000079">
    <property type="protein sequence ID" value="KDN16545.1"/>
    <property type="molecule type" value="Genomic_DNA"/>
</dbReference>
<dbReference type="AlphaFoldDB" id="A0A066TNV5"/>
<dbReference type="RefSeq" id="WP_043788433.1">
    <property type="nucleotide sequence ID" value="NZ_JMQI01000079.1"/>
</dbReference>
<evidence type="ECO:0000259" key="1">
    <source>
        <dbReference type="Pfam" id="PF13115"/>
    </source>
</evidence>
<dbReference type="OrthoDB" id="3695826at2"/>
<sequence>MKRPTVLIAVVVLVVAAGAGWLLWGGGDAKATMQQAVSGPYTVQFSAEQPRIGGNTFAVAVTGPAPEAVTVAPVMAQMGHALAPVPAGPDGPGRFRAADVALPMSGQWEITVSLRGPGGPAQVVFPLLVK</sequence>
<dbReference type="Pfam" id="PF13115">
    <property type="entry name" value="YtkA"/>
    <property type="match status" value="1"/>
</dbReference>
<name>A0A066TNV5_9PSEU</name>
<comment type="caution">
    <text evidence="2">The sequence shown here is derived from an EMBL/GenBank/DDBJ whole genome shotgun (WGS) entry which is preliminary data.</text>
</comment>
<gene>
    <name evidence="2" type="ORF">DV20_39160</name>
</gene>
<evidence type="ECO:0000313" key="3">
    <source>
        <dbReference type="Proteomes" id="UP000027345"/>
    </source>
</evidence>
<dbReference type="eggNOG" id="ENOG502ZNFE">
    <property type="taxonomic scope" value="Bacteria"/>
</dbReference>
<reference evidence="2 3" key="1">
    <citation type="submission" date="2014-05" db="EMBL/GenBank/DDBJ databases">
        <title>Draft genome sequence of Amycolatopsis rifamycinica DSM 46095.</title>
        <authorList>
            <person name="Lal R."/>
            <person name="Saxena A."/>
            <person name="Kumari R."/>
            <person name="Mukherjee U."/>
            <person name="Singh P."/>
            <person name="Sangwan N."/>
            <person name="Mahato N.K."/>
        </authorList>
    </citation>
    <scope>NUCLEOTIDE SEQUENCE [LARGE SCALE GENOMIC DNA]</scope>
    <source>
        <strain evidence="2 3">DSM 46095</strain>
    </source>
</reference>
<dbReference type="STRING" id="287986.DV20_39160"/>
<proteinExistence type="predicted"/>
<protein>
    <recommendedName>
        <fullName evidence="1">YtkA-like domain-containing protein</fullName>
    </recommendedName>
</protein>
<dbReference type="Proteomes" id="UP000027345">
    <property type="component" value="Unassembled WGS sequence"/>
</dbReference>
<keyword evidence="3" id="KW-1185">Reference proteome</keyword>
<feature type="domain" description="YtkA-like" evidence="1">
    <location>
        <begin position="37"/>
        <end position="112"/>
    </location>
</feature>